<evidence type="ECO:0000259" key="1">
    <source>
        <dbReference type="PROSITE" id="PS51186"/>
    </source>
</evidence>
<name>A0A1Y2LMF2_EPING</name>
<dbReference type="SUPFAM" id="SSF55729">
    <property type="entry name" value="Acyl-CoA N-acyltransferases (Nat)"/>
    <property type="match status" value="1"/>
</dbReference>
<dbReference type="PANTHER" id="PTHR42791:SF1">
    <property type="entry name" value="N-ACETYLTRANSFERASE DOMAIN-CONTAINING PROTEIN"/>
    <property type="match status" value="1"/>
</dbReference>
<organism evidence="2 3">
    <name type="scientific">Epicoccum nigrum</name>
    <name type="common">Soil fungus</name>
    <name type="synonym">Epicoccum purpurascens</name>
    <dbReference type="NCBI Taxonomy" id="105696"/>
    <lineage>
        <taxon>Eukaryota</taxon>
        <taxon>Fungi</taxon>
        <taxon>Dikarya</taxon>
        <taxon>Ascomycota</taxon>
        <taxon>Pezizomycotina</taxon>
        <taxon>Dothideomycetes</taxon>
        <taxon>Pleosporomycetidae</taxon>
        <taxon>Pleosporales</taxon>
        <taxon>Pleosporineae</taxon>
        <taxon>Didymellaceae</taxon>
        <taxon>Epicoccum</taxon>
    </lineage>
</organism>
<proteinExistence type="predicted"/>
<dbReference type="STRING" id="105696.A0A1Y2LMF2"/>
<dbReference type="GO" id="GO:0016747">
    <property type="term" value="F:acyltransferase activity, transferring groups other than amino-acyl groups"/>
    <property type="evidence" value="ECO:0007669"/>
    <property type="project" value="InterPro"/>
</dbReference>
<dbReference type="OMA" id="VMNVMIR"/>
<dbReference type="Proteomes" id="UP000193240">
    <property type="component" value="Unassembled WGS sequence"/>
</dbReference>
<sequence>MAKLFGPIAPVACNMVDTKIATKPANVKGHEVPTSFTLLKQKSAPAPPVVPSSTDGVRLVAIDEYKQAAACLAEAFAEDDVARYFIDVPDREHWTDQQKWDLHVEIMEYITYAHILKGLAITVGDFEAVALWMPPGQTMDDYLTICRSGMWRLNYRLSPEGKRRFFHEFLPLLHDTMHAALGPRESETWYLVYLGTRPAGRGRGHARRLVEHVTRIADREGRQCYLESSNEANPAIYRKFGFEERRRVHLQRGERNVELDIMVREPVALEKKGGGFVSD</sequence>
<dbReference type="InParanoid" id="A0A1Y2LMF2"/>
<dbReference type="InterPro" id="IPR052523">
    <property type="entry name" value="Trichothecene_AcTrans"/>
</dbReference>
<feature type="domain" description="N-acetyltransferase" evidence="1">
    <location>
        <begin position="121"/>
        <end position="264"/>
    </location>
</feature>
<dbReference type="Pfam" id="PF13508">
    <property type="entry name" value="Acetyltransf_7"/>
    <property type="match status" value="1"/>
</dbReference>
<evidence type="ECO:0000313" key="3">
    <source>
        <dbReference type="Proteomes" id="UP000193240"/>
    </source>
</evidence>
<dbReference type="Gene3D" id="3.40.630.30">
    <property type="match status" value="1"/>
</dbReference>
<dbReference type="CDD" id="cd04301">
    <property type="entry name" value="NAT_SF"/>
    <property type="match status" value="1"/>
</dbReference>
<keyword evidence="3" id="KW-1185">Reference proteome</keyword>
<protein>
    <recommendedName>
        <fullName evidence="1">N-acetyltransferase domain-containing protein</fullName>
    </recommendedName>
</protein>
<gene>
    <name evidence="2" type="ORF">B5807_09309</name>
</gene>
<dbReference type="EMBL" id="KZ107855">
    <property type="protein sequence ID" value="OSS44975.1"/>
    <property type="molecule type" value="Genomic_DNA"/>
</dbReference>
<evidence type="ECO:0000313" key="2">
    <source>
        <dbReference type="EMBL" id="OSS44975.1"/>
    </source>
</evidence>
<dbReference type="AlphaFoldDB" id="A0A1Y2LMF2"/>
<reference evidence="2 3" key="1">
    <citation type="journal article" date="2017" name="Genome Announc.">
        <title>Genome sequence of the saprophytic ascomycete Epicoccum nigrum ICMP 19927 strain isolated from New Zealand.</title>
        <authorList>
            <person name="Fokin M."/>
            <person name="Fleetwood D."/>
            <person name="Weir B.S."/>
            <person name="Villas-Boas S.G."/>
        </authorList>
    </citation>
    <scope>NUCLEOTIDE SEQUENCE [LARGE SCALE GENOMIC DNA]</scope>
    <source>
        <strain evidence="2 3">ICMP 19927</strain>
    </source>
</reference>
<dbReference type="PANTHER" id="PTHR42791">
    <property type="entry name" value="GNAT FAMILY ACETYLTRANSFERASE"/>
    <property type="match status" value="1"/>
</dbReference>
<dbReference type="InterPro" id="IPR016181">
    <property type="entry name" value="Acyl_CoA_acyltransferase"/>
</dbReference>
<dbReference type="PROSITE" id="PS51186">
    <property type="entry name" value="GNAT"/>
    <property type="match status" value="1"/>
</dbReference>
<dbReference type="InterPro" id="IPR000182">
    <property type="entry name" value="GNAT_dom"/>
</dbReference>
<accession>A0A1Y2LMF2</accession>